<dbReference type="EMBL" id="CP010310">
    <property type="protein sequence ID" value="APD13347.1"/>
    <property type="molecule type" value="Genomic_DNA"/>
</dbReference>
<gene>
    <name evidence="2" type="ORF">RO07_25230</name>
</gene>
<name>A0ABM6FS42_PANPU</name>
<feature type="compositionally biased region" description="Basic and acidic residues" evidence="1">
    <location>
        <begin position="10"/>
        <end position="25"/>
    </location>
</feature>
<feature type="region of interest" description="Disordered" evidence="1">
    <location>
        <begin position="1"/>
        <end position="28"/>
    </location>
</feature>
<dbReference type="Pfam" id="PF19268">
    <property type="entry name" value="CIS_TMP"/>
    <property type="match status" value="1"/>
</dbReference>
<organism evidence="2 3">
    <name type="scientific">Pandoraea pulmonicola</name>
    <dbReference type="NCBI Taxonomy" id="93221"/>
    <lineage>
        <taxon>Bacteria</taxon>
        <taxon>Pseudomonadati</taxon>
        <taxon>Pseudomonadota</taxon>
        <taxon>Betaproteobacteria</taxon>
        <taxon>Burkholderiales</taxon>
        <taxon>Burkholderiaceae</taxon>
        <taxon>Pandoraea</taxon>
    </lineage>
</organism>
<evidence type="ECO:0000313" key="3">
    <source>
        <dbReference type="Proteomes" id="UP000035086"/>
    </source>
</evidence>
<evidence type="ECO:0000256" key="1">
    <source>
        <dbReference type="SAM" id="MobiDB-lite"/>
    </source>
</evidence>
<accession>A0ABM6FS42</accession>
<protein>
    <submittedName>
        <fullName evidence="2">Uncharacterized protein</fullName>
    </submittedName>
</protein>
<evidence type="ECO:0000313" key="2">
    <source>
        <dbReference type="EMBL" id="APD13347.1"/>
    </source>
</evidence>
<dbReference type="Proteomes" id="UP000035086">
    <property type="component" value="Chromosome"/>
</dbReference>
<feature type="region of interest" description="Disordered" evidence="1">
    <location>
        <begin position="835"/>
        <end position="880"/>
    </location>
</feature>
<sequence length="1219" mass="133531">MSSAKAVSNSDERGRGRDGTHERRSVAVSTDPLDRLLARVLAGGDVAKLRQQLRAHASPDRLIQRLTLQFSAGSVGALIHALLPREAGAWLRDLDSLDGLLTQAAWPVASRVQARLASQGRLIAAGLSTASAGAREMPWHEIWLAVLSLRSVSVPSREDDALSRTHAIKQLIDVGRDLIDTSRPMVDALHRIARSIHGIAENEDAGIVHRSEDTEAQNEDDSASAAIASQRFEPTPDEPTRDVNIALHEASRERLKKLLAVAFMRGHAHSLYDVWPELVAHEPDLLLAAVRRYASVADLREQIASRFPASMLEDMLALLLTRIPDGQTHAPRRLSENSTASENVSSAWEWRRAWRRELAMLIEELPPALDVQRKTGREMRVATTSPRRLAEAVEPITSTDTDTSSDEGRRSGAAESIIPEIAPASDVHVPQTPSLSNARLDSLLRAMLSGSPASLVDDWQRWLADDGAALAQVWRHYAKYDTILMRVVESFPEGMLADLATALDASNSSLWHAFSALSVGLVRREDRSVSPQVAERWESAERATSSGGRIDVNEVQARVEAREQDARYMDQTDPPPSSVPTSVDFIQWKRLVWRRLFKRLIDGRSVTPSPFITPDGLSEVARSAVSLPWQHRAVGLWLSRQSLSDSAPHVYEVRQSASAETSNDANDASDVIDVIDTTGLSTPHDAEASRPVAVASLSERKAPTAALLTVVRRRNEVLPQGGDLIRQASHLSEAQRAMLQSTLAAAKSALIGGEGNLSANDWRAVVETMIAMSDGIPDVHRDMLHKSIAAQAPDVAPTRSDAVARYYASVAGALANDTVLELDVLSEVALAEAETSVDTTSFPPAPPHERETPPLQTADELTGTSPVLPAQSEHRPPAMPDDFIDYLTSAAFRQGHPPPSGLDIWLRQSVYSGAHTLRPVIALAADDEALAERWLDLIPQPLWPGIARLSSRDTPQVAQMLRVASDITELFATTAETVPLADLQRVRWSFLFSWLFAPQRPFDAAVFAGSLVATLARRSNVSVPPALAARIQQQTGIDMSPVASNRSEAPAAPVDAVVPHAGIVLAWPFLSRLWELLGLKNERGFVDEAAGHRAVLLLHYAGTGLTDVPEHALTMHKLLCGVPFETPVARHLDITDDEARMCDQMIDVMIQHWSALGNTSRAGLRETFLQREGRLSFAEDGWHLDIRRVTLDVLLARLPWSISTVRLSWMEKTLWVNWA</sequence>
<proteinExistence type="predicted"/>
<keyword evidence="3" id="KW-1185">Reference proteome</keyword>
<dbReference type="InterPro" id="IPR045538">
    <property type="entry name" value="CIS_TMP"/>
</dbReference>
<reference evidence="2" key="1">
    <citation type="submission" date="2016-11" db="EMBL/GenBank/DDBJ databases">
        <title>Complete Genome Sequencing of Pandoraea pulmonicola DSM 16583.</title>
        <authorList>
            <person name="Chan K.-G."/>
        </authorList>
    </citation>
    <scope>NUCLEOTIDE SEQUENCE</scope>
    <source>
        <strain evidence="2">DSM 16583</strain>
    </source>
</reference>